<sequence>MRSRMGDESMQSGMSGLESAPTAEPALGQARADNILKKLSAYWIIIGAIPLVLFCAVAIPTVFYVKSISSMSAQKAHAGGKPCMDYFDYVCKASDIKLLDDRKKEMPLLSSGKRQFDNAEAGDIITNLHPKLPGSLVKIDHATSIPIEGIRRYGVDALLHVELVHNSAANSSYNFDLPIPAHSCELSEKQRARDESQVYEVWVGTARPSLASFLVIGSPEQRVTFTSTDDVPLSSAILQVGIPDMGDLEYTELLDSANIKLDAWVKSTYPALNDEPFTGETIVKFYASFVKMEKPWRFGGVIGVIAHFSHEEWAERPCFSEGSGLQEVAQSW</sequence>
<organism evidence="1 2">
    <name type="scientific">Ixodes persulcatus</name>
    <name type="common">Taiga tick</name>
    <dbReference type="NCBI Taxonomy" id="34615"/>
    <lineage>
        <taxon>Eukaryota</taxon>
        <taxon>Metazoa</taxon>
        <taxon>Ecdysozoa</taxon>
        <taxon>Arthropoda</taxon>
        <taxon>Chelicerata</taxon>
        <taxon>Arachnida</taxon>
        <taxon>Acari</taxon>
        <taxon>Parasitiformes</taxon>
        <taxon>Ixodida</taxon>
        <taxon>Ixodoidea</taxon>
        <taxon>Ixodidae</taxon>
        <taxon>Ixodinae</taxon>
        <taxon>Ixodes</taxon>
    </lineage>
</organism>
<dbReference type="Proteomes" id="UP000805193">
    <property type="component" value="Unassembled WGS sequence"/>
</dbReference>
<dbReference type="EMBL" id="JABSTQ010011385">
    <property type="protein sequence ID" value="KAG0411986.1"/>
    <property type="molecule type" value="Genomic_DNA"/>
</dbReference>
<protein>
    <submittedName>
        <fullName evidence="1">Uncharacterized protein</fullName>
    </submittedName>
</protein>
<evidence type="ECO:0000313" key="2">
    <source>
        <dbReference type="Proteomes" id="UP000805193"/>
    </source>
</evidence>
<reference evidence="1 2" key="1">
    <citation type="journal article" date="2020" name="Cell">
        <title>Large-Scale Comparative Analyses of Tick Genomes Elucidate Their Genetic Diversity and Vector Capacities.</title>
        <authorList>
            <consortium name="Tick Genome and Microbiome Consortium (TIGMIC)"/>
            <person name="Jia N."/>
            <person name="Wang J."/>
            <person name="Shi W."/>
            <person name="Du L."/>
            <person name="Sun Y."/>
            <person name="Zhan W."/>
            <person name="Jiang J.F."/>
            <person name="Wang Q."/>
            <person name="Zhang B."/>
            <person name="Ji P."/>
            <person name="Bell-Sakyi L."/>
            <person name="Cui X.M."/>
            <person name="Yuan T.T."/>
            <person name="Jiang B.G."/>
            <person name="Yang W.F."/>
            <person name="Lam T.T."/>
            <person name="Chang Q.C."/>
            <person name="Ding S.J."/>
            <person name="Wang X.J."/>
            <person name="Zhu J.G."/>
            <person name="Ruan X.D."/>
            <person name="Zhao L."/>
            <person name="Wei J.T."/>
            <person name="Ye R.Z."/>
            <person name="Que T.C."/>
            <person name="Du C.H."/>
            <person name="Zhou Y.H."/>
            <person name="Cheng J.X."/>
            <person name="Dai P.F."/>
            <person name="Guo W.B."/>
            <person name="Han X.H."/>
            <person name="Huang E.J."/>
            <person name="Li L.F."/>
            <person name="Wei W."/>
            <person name="Gao Y.C."/>
            <person name="Liu J.Z."/>
            <person name="Shao H.Z."/>
            <person name="Wang X."/>
            <person name="Wang C.C."/>
            <person name="Yang T.C."/>
            <person name="Huo Q.B."/>
            <person name="Li W."/>
            <person name="Chen H.Y."/>
            <person name="Chen S.E."/>
            <person name="Zhou L.G."/>
            <person name="Ni X.B."/>
            <person name="Tian J.H."/>
            <person name="Sheng Y."/>
            <person name="Liu T."/>
            <person name="Pan Y.S."/>
            <person name="Xia L.Y."/>
            <person name="Li J."/>
            <person name="Zhao F."/>
            <person name="Cao W.C."/>
        </authorList>
    </citation>
    <scope>NUCLEOTIDE SEQUENCE [LARGE SCALE GENOMIC DNA]</scope>
    <source>
        <strain evidence="1">Iper-2018</strain>
    </source>
</reference>
<accession>A0AC60NXX2</accession>
<evidence type="ECO:0000313" key="1">
    <source>
        <dbReference type="EMBL" id="KAG0411986.1"/>
    </source>
</evidence>
<proteinExistence type="predicted"/>
<keyword evidence="2" id="KW-1185">Reference proteome</keyword>
<comment type="caution">
    <text evidence="1">The sequence shown here is derived from an EMBL/GenBank/DDBJ whole genome shotgun (WGS) entry which is preliminary data.</text>
</comment>
<gene>
    <name evidence="1" type="ORF">HPB47_010873</name>
</gene>
<name>A0AC60NXX2_IXOPE</name>